<dbReference type="EMBL" id="NVQC01000015">
    <property type="protein sequence ID" value="PTL36498.1"/>
    <property type="molecule type" value="Genomic_DNA"/>
</dbReference>
<sequence>MSSPLKGLVSMQDFIRLKSSLPVAFKPGASVRGYFGVGLFLLTALIVQQSTGWRWTLLTELQGTKTYKLATGLGLLACVLYQWRFSVTRAQGGQHNFETMMGRHKLFGTLLPLVFFFHSQTLGYGYQQIFSLTLLLIFLTGLFNLQIVTIYKPWYRPVWISAHVGLSMALLLLMTYHVYINYAFK</sequence>
<feature type="transmembrane region" description="Helical" evidence="1">
    <location>
        <begin position="158"/>
        <end position="179"/>
    </location>
</feature>
<feature type="transmembrane region" description="Helical" evidence="1">
    <location>
        <begin position="106"/>
        <end position="123"/>
    </location>
</feature>
<keyword evidence="1" id="KW-0472">Membrane</keyword>
<keyword evidence="3" id="KW-1185">Reference proteome</keyword>
<evidence type="ECO:0000313" key="3">
    <source>
        <dbReference type="Proteomes" id="UP000241436"/>
    </source>
</evidence>
<evidence type="ECO:0000256" key="1">
    <source>
        <dbReference type="SAM" id="Phobius"/>
    </source>
</evidence>
<name>A0A2T4TZI9_9BACT</name>
<comment type="caution">
    <text evidence="2">The sequence shown here is derived from an EMBL/GenBank/DDBJ whole genome shotgun (WGS) entry which is preliminary data.</text>
</comment>
<gene>
    <name evidence="2" type="ORF">CLG94_03815</name>
</gene>
<keyword evidence="1" id="KW-1133">Transmembrane helix</keyword>
<feature type="transmembrane region" description="Helical" evidence="1">
    <location>
        <begin position="21"/>
        <end position="47"/>
    </location>
</feature>
<keyword evidence="1" id="KW-0812">Transmembrane</keyword>
<feature type="transmembrane region" description="Helical" evidence="1">
    <location>
        <begin position="129"/>
        <end position="151"/>
    </location>
</feature>
<reference evidence="3" key="2">
    <citation type="journal article" date="2018" name="Environ. Microbiol.">
        <title>Bloom of a denitrifying methanotroph, 'Candidatus Methylomirabilis limnetica', in a deep stratified lake.</title>
        <authorList>
            <person name="Graf J.S."/>
            <person name="Mayr M.J."/>
            <person name="Marchant H.K."/>
            <person name="Tienken D."/>
            <person name="Hach P.F."/>
            <person name="Brand A."/>
            <person name="Schubert C.J."/>
            <person name="Kuypers M.M."/>
            <person name="Milucka J."/>
        </authorList>
    </citation>
    <scope>NUCLEOTIDE SEQUENCE [LARGE SCALE GENOMIC DNA]</scope>
    <source>
        <strain evidence="3">Zug</strain>
    </source>
</reference>
<dbReference type="Proteomes" id="UP000241436">
    <property type="component" value="Unassembled WGS sequence"/>
</dbReference>
<reference evidence="2 3" key="1">
    <citation type="submission" date="2017-09" db="EMBL/GenBank/DDBJ databases">
        <title>Bloom of a denitrifying methanotroph, Candidatus Methylomirabilis limnetica, in a deep stratified lake.</title>
        <authorList>
            <person name="Graf J.S."/>
            <person name="Marchant H.K."/>
            <person name="Tienken D."/>
            <person name="Hach P.F."/>
            <person name="Brand A."/>
            <person name="Schubert C.J."/>
            <person name="Kuypers M.M."/>
            <person name="Milucka J."/>
        </authorList>
    </citation>
    <scope>NUCLEOTIDE SEQUENCE [LARGE SCALE GENOMIC DNA]</scope>
    <source>
        <strain evidence="2 3">Zug</strain>
    </source>
</reference>
<accession>A0A2T4TZI9</accession>
<proteinExistence type="predicted"/>
<evidence type="ECO:0000313" key="2">
    <source>
        <dbReference type="EMBL" id="PTL36498.1"/>
    </source>
</evidence>
<dbReference type="AlphaFoldDB" id="A0A2T4TZI9"/>
<evidence type="ECO:0008006" key="4">
    <source>
        <dbReference type="Google" id="ProtNLM"/>
    </source>
</evidence>
<organism evidence="2 3">
    <name type="scientific">Candidatus Methylomirabilis limnetica</name>
    <dbReference type="NCBI Taxonomy" id="2033718"/>
    <lineage>
        <taxon>Bacteria</taxon>
        <taxon>Candidatus Methylomirabilota</taxon>
        <taxon>Candidatus Methylomirabilia</taxon>
        <taxon>Candidatus Methylomirabilales</taxon>
        <taxon>Candidatus Methylomirabilaceae</taxon>
        <taxon>Candidatus Methylomirabilis</taxon>
    </lineage>
</organism>
<protein>
    <recommendedName>
        <fullName evidence="4">Ferric oxidoreductase domain-containing protein</fullName>
    </recommendedName>
</protein>